<feature type="repeat" description="WD" evidence="3">
    <location>
        <begin position="618"/>
        <end position="659"/>
    </location>
</feature>
<dbReference type="PRINTS" id="PR00320">
    <property type="entry name" value="GPROTEINBRPT"/>
</dbReference>
<feature type="repeat" description="WD" evidence="3">
    <location>
        <begin position="757"/>
        <end position="798"/>
    </location>
</feature>
<dbReference type="PROSITE" id="PS50294">
    <property type="entry name" value="WD_REPEATS_REGION"/>
    <property type="match status" value="8"/>
</dbReference>
<dbReference type="PANTHER" id="PTHR22847:SF637">
    <property type="entry name" value="WD REPEAT DOMAIN 5B"/>
    <property type="match status" value="1"/>
</dbReference>
<dbReference type="OrthoDB" id="3027122at2759"/>
<feature type="repeat" description="WD" evidence="3">
    <location>
        <begin position="585"/>
        <end position="616"/>
    </location>
</feature>
<dbReference type="InterPro" id="IPR007111">
    <property type="entry name" value="NACHT_NTPase"/>
</dbReference>
<feature type="repeat" description="WD" evidence="3">
    <location>
        <begin position="883"/>
        <end position="924"/>
    </location>
</feature>
<feature type="repeat" description="WD" evidence="3">
    <location>
        <begin position="1005"/>
        <end position="1046"/>
    </location>
</feature>
<dbReference type="Gene3D" id="2.130.10.10">
    <property type="entry name" value="YVTN repeat-like/Quinoprotein amine dehydrogenase"/>
    <property type="match status" value="5"/>
</dbReference>
<dbReference type="InterPro" id="IPR015943">
    <property type="entry name" value="WD40/YVTN_repeat-like_dom_sf"/>
</dbReference>
<dbReference type="InterPro" id="IPR019775">
    <property type="entry name" value="WD40_repeat_CS"/>
</dbReference>
<dbReference type="Proteomes" id="UP000054248">
    <property type="component" value="Unassembled WGS sequence"/>
</dbReference>
<evidence type="ECO:0000259" key="4">
    <source>
        <dbReference type="PROSITE" id="PS50837"/>
    </source>
</evidence>
<dbReference type="PANTHER" id="PTHR22847">
    <property type="entry name" value="WD40 REPEAT PROTEIN"/>
    <property type="match status" value="1"/>
</dbReference>
<dbReference type="AlphaFoldDB" id="A0A0C3QBY1"/>
<keyword evidence="2" id="KW-0677">Repeat</keyword>
<feature type="non-terminal residue" evidence="5">
    <location>
        <position position="1126"/>
    </location>
</feature>
<feature type="repeat" description="WD" evidence="3">
    <location>
        <begin position="690"/>
        <end position="708"/>
    </location>
</feature>
<feature type="repeat" description="WD" evidence="3">
    <location>
        <begin position="840"/>
        <end position="881"/>
    </location>
</feature>
<dbReference type="PROSITE" id="PS50837">
    <property type="entry name" value="NACHT"/>
    <property type="match status" value="1"/>
</dbReference>
<dbReference type="HOGENOM" id="CLU_000288_6_0_1"/>
<dbReference type="STRING" id="1051891.A0A0C3QBY1"/>
<dbReference type="InterPro" id="IPR011047">
    <property type="entry name" value="Quinoprotein_ADH-like_sf"/>
</dbReference>
<organism evidence="5 6">
    <name type="scientific">Tulasnella calospora MUT 4182</name>
    <dbReference type="NCBI Taxonomy" id="1051891"/>
    <lineage>
        <taxon>Eukaryota</taxon>
        <taxon>Fungi</taxon>
        <taxon>Dikarya</taxon>
        <taxon>Basidiomycota</taxon>
        <taxon>Agaricomycotina</taxon>
        <taxon>Agaricomycetes</taxon>
        <taxon>Cantharellales</taxon>
        <taxon>Tulasnellaceae</taxon>
        <taxon>Tulasnella</taxon>
    </lineage>
</organism>
<name>A0A0C3QBY1_9AGAM</name>
<evidence type="ECO:0000256" key="2">
    <source>
        <dbReference type="ARBA" id="ARBA00022737"/>
    </source>
</evidence>
<evidence type="ECO:0000256" key="1">
    <source>
        <dbReference type="ARBA" id="ARBA00022574"/>
    </source>
</evidence>
<dbReference type="Pfam" id="PF24883">
    <property type="entry name" value="NPHP3_N"/>
    <property type="match status" value="1"/>
</dbReference>
<keyword evidence="1 3" id="KW-0853">WD repeat</keyword>
<protein>
    <recommendedName>
        <fullName evidence="4">NACHT domain-containing protein</fullName>
    </recommendedName>
</protein>
<proteinExistence type="predicted"/>
<dbReference type="SUPFAM" id="SSF50998">
    <property type="entry name" value="Quinoprotein alcohol dehydrogenase-like"/>
    <property type="match status" value="1"/>
</dbReference>
<dbReference type="InterPro" id="IPR027417">
    <property type="entry name" value="P-loop_NTPase"/>
</dbReference>
<accession>A0A0C3QBY1</accession>
<dbReference type="EMBL" id="KN822999">
    <property type="protein sequence ID" value="KIO28110.1"/>
    <property type="molecule type" value="Genomic_DNA"/>
</dbReference>
<gene>
    <name evidence="5" type="ORF">M407DRAFT_44826</name>
</gene>
<sequence>CLPGTRLDILEQIDGWVRDPSAPKRTLWVCGMAGRGKSTIASTVAHAWRFRASCAIFHFRRGQDALNIRVVCALARQLGGSLVPEVRNAVLDSIRENEDIANQRLGEQFKTLLVASLGKLNGHTYPILIIVDGLDECQNPKDVKDFVKLIHQHSSSFPSNVRFLLTCRPDAALYRARESNGWDAVDLDSAPEVSKDLALFIDRACTKIRDDHRLPESWPAAEDLARLVDMSQGLFQWARTAATYISNGSPVNRLRGLLQRQAMWSGLDDLYHQILSKAIHNASKEPEKQELVRSLLGTLVVAPHAISLEVVATLYADSETFEGMEQEDIIQFIREDILVDLYSLLHIPTSAAEPLRFMHTSIRDLLVSKQRCQDQAYHIDTVQYHQQLANLSLGVMLNLLKENICKLSDLSKPISEIQDVAEGKVPKVLRYCCQAWSIHLTEGLQWPGLDKDATRSQLAAFELFSKERILGWMEVMSVIGATSEAIRMAKQVHRWLLSSPSERFESLSPVNLWNDVHRFIAAFFEPISFGPLHIYASALPHCPKKTELWRLYSSSAKVRIQGGRQMPTWPSNLWTRSADGSPKDIAFSADGTLVISGSDNGKIQVWDTETGSQTGETLSTGIDLVHTVCISPGGRLMASGSWDKPIRLWDTQTGRQLTLDGPLTGRNEALRCSCFSPDGRVLAVGLRIKSSDGTIRLWDTQTGRQLGELLTSHEEAIQCSCFSPDGRVLAVGLSTGLSHGIIRLWDTQIRKQLGEPLAHHNGSASSICFSPDGRLLASTSGCHYIRLWDTQTGRQLGTASWDGLIKCICFSPQGTTLAAAFGATIRLWDTQTVRQLGEPLDGHTGTVQCLCFSPDGRVLASGSYDKTIRLWDTQTGRQLGEPQNSHGNWISSVCVSPDGRTLAFRSSDDTIRLWDTRTRRQLGEPLTGHGDDVSCICLSPSGILLVSESDYSTQLLDTKSGRKLGEPLTSHPDCFSPDGRLLAIPCGRRILLWDTQTGKEPGELLAGHTYSVESVCFSRDARLLASTSEDNKIRLWDTQTGRQLGKPLTGHTKSVFSVCFSPDVRLLASTSNDKTIRLWDTQTGRQLGEPLTCHGDGFQSVGFSPDGMFLVGHETTGASNIWDVRT</sequence>
<evidence type="ECO:0000256" key="3">
    <source>
        <dbReference type="PROSITE-ProRule" id="PRU00221"/>
    </source>
</evidence>
<dbReference type="InterPro" id="IPR020472">
    <property type="entry name" value="WD40_PAC1"/>
</dbReference>
<feature type="repeat" description="WD" evidence="3">
    <location>
        <begin position="1091"/>
        <end position="1126"/>
    </location>
</feature>
<dbReference type="Gene3D" id="3.40.50.300">
    <property type="entry name" value="P-loop containing nucleotide triphosphate hydrolases"/>
    <property type="match status" value="1"/>
</dbReference>
<dbReference type="SMART" id="SM00320">
    <property type="entry name" value="WD40"/>
    <property type="match status" value="12"/>
</dbReference>
<dbReference type="CDD" id="cd00200">
    <property type="entry name" value="WD40"/>
    <property type="match status" value="2"/>
</dbReference>
<dbReference type="PROSITE" id="PS50082">
    <property type="entry name" value="WD_REPEATS_2"/>
    <property type="match status" value="9"/>
</dbReference>
<dbReference type="InterPro" id="IPR001680">
    <property type="entry name" value="WD40_rpt"/>
</dbReference>
<dbReference type="GO" id="GO:1990234">
    <property type="term" value="C:transferase complex"/>
    <property type="evidence" value="ECO:0007669"/>
    <property type="project" value="UniProtKB-ARBA"/>
</dbReference>
<dbReference type="InterPro" id="IPR056884">
    <property type="entry name" value="NPHP3-like_N"/>
</dbReference>
<evidence type="ECO:0000313" key="5">
    <source>
        <dbReference type="EMBL" id="KIO28110.1"/>
    </source>
</evidence>
<reference evidence="5 6" key="1">
    <citation type="submission" date="2014-04" db="EMBL/GenBank/DDBJ databases">
        <authorList>
            <consortium name="DOE Joint Genome Institute"/>
            <person name="Kuo A."/>
            <person name="Girlanda M."/>
            <person name="Perotto S."/>
            <person name="Kohler A."/>
            <person name="Nagy L.G."/>
            <person name="Floudas D."/>
            <person name="Copeland A."/>
            <person name="Barry K.W."/>
            <person name="Cichocki N."/>
            <person name="Veneault-Fourrey C."/>
            <person name="LaButti K."/>
            <person name="Lindquist E.A."/>
            <person name="Lipzen A."/>
            <person name="Lundell T."/>
            <person name="Morin E."/>
            <person name="Murat C."/>
            <person name="Sun H."/>
            <person name="Tunlid A."/>
            <person name="Henrissat B."/>
            <person name="Grigoriev I.V."/>
            <person name="Hibbett D.S."/>
            <person name="Martin F."/>
            <person name="Nordberg H.P."/>
            <person name="Cantor M.N."/>
            <person name="Hua S.X."/>
        </authorList>
    </citation>
    <scope>NUCLEOTIDE SEQUENCE [LARGE SCALE GENOMIC DNA]</scope>
    <source>
        <strain evidence="5 6">MUT 4182</strain>
    </source>
</reference>
<dbReference type="Pfam" id="PF00400">
    <property type="entry name" value="WD40"/>
    <property type="match status" value="11"/>
</dbReference>
<feature type="domain" description="NACHT" evidence="4">
    <location>
        <begin position="25"/>
        <end position="173"/>
    </location>
</feature>
<dbReference type="SUPFAM" id="SSF52540">
    <property type="entry name" value="P-loop containing nucleoside triphosphate hydrolases"/>
    <property type="match status" value="1"/>
</dbReference>
<evidence type="ECO:0000313" key="6">
    <source>
        <dbReference type="Proteomes" id="UP000054248"/>
    </source>
</evidence>
<keyword evidence="6" id="KW-1185">Reference proteome</keyword>
<feature type="repeat" description="WD" evidence="3">
    <location>
        <begin position="1048"/>
        <end position="1089"/>
    </location>
</feature>
<feature type="non-terminal residue" evidence="5">
    <location>
        <position position="1"/>
    </location>
</feature>
<dbReference type="PROSITE" id="PS00678">
    <property type="entry name" value="WD_REPEATS_1"/>
    <property type="match status" value="4"/>
</dbReference>
<reference evidence="6" key="2">
    <citation type="submission" date="2015-01" db="EMBL/GenBank/DDBJ databases">
        <title>Evolutionary Origins and Diversification of the Mycorrhizal Mutualists.</title>
        <authorList>
            <consortium name="DOE Joint Genome Institute"/>
            <consortium name="Mycorrhizal Genomics Consortium"/>
            <person name="Kohler A."/>
            <person name="Kuo A."/>
            <person name="Nagy L.G."/>
            <person name="Floudas D."/>
            <person name="Copeland A."/>
            <person name="Barry K.W."/>
            <person name="Cichocki N."/>
            <person name="Veneault-Fourrey C."/>
            <person name="LaButti K."/>
            <person name="Lindquist E.A."/>
            <person name="Lipzen A."/>
            <person name="Lundell T."/>
            <person name="Morin E."/>
            <person name="Murat C."/>
            <person name="Riley R."/>
            <person name="Ohm R."/>
            <person name="Sun H."/>
            <person name="Tunlid A."/>
            <person name="Henrissat B."/>
            <person name="Grigoriev I.V."/>
            <person name="Hibbett D.S."/>
            <person name="Martin F."/>
        </authorList>
    </citation>
    <scope>NUCLEOTIDE SEQUENCE [LARGE SCALE GENOMIC DNA]</scope>
    <source>
        <strain evidence="6">MUT 4182</strain>
    </source>
</reference>